<dbReference type="Pfam" id="PF00990">
    <property type="entry name" value="GGDEF"/>
    <property type="match status" value="1"/>
</dbReference>
<name>A0A2A7B8M3_9FIRM</name>
<evidence type="ECO:0000259" key="2">
    <source>
        <dbReference type="PROSITE" id="PS50887"/>
    </source>
</evidence>
<protein>
    <recommendedName>
        <fullName evidence="2">GGDEF domain-containing protein</fullName>
    </recommendedName>
</protein>
<sequence>MKSFNIIRYLKKWWPLIALMSFCAGVFFMRYATSNQAYTAQSIIKYNYSQAEDGKTPSGGELDVSEIFSSSVVKQAIENLDLTVNVDTIRSGGTVTPIVPDDVAKTQAAKIEKGEDVEEYQSTEYLVTLSLSSNYDTEYARTMLDEILSCYFASFGEKYVDYYTIPNNASALDGHGYDYLEQAEILKNTVSEISSNLINCQKSHPEFISSHTGMSLSDLLDEYNYVGDVEIPYLFSEILGGKLTQNREVLLKKYQERYNTYIMEGDVDTEKVAAVLEVIQSYGNKNKDGSLYYQKGARTGTEDDAGGFVLSEVYEYDTKVDRTTVYDTLISDYVTILNRKSSNVIDAAYCQYIIGVFQDAADSTDVSSENKAFSQQSVEQEIDALQSQLNSLYESLSITMKEYNEYCGAVNLGVLASTTVSEKINVKLYILLGVAVFFILGVCGAILLGRIQDFVEYMFFTEQSLDMPNRTACDLFIRNNSGRVLPDDTVCVVVELANLSQINTVYGRERGNAMLGQFAGFLKEASATCGTVYYNGGQQFIGFFDQCRMEDAESFADYFHRLIAAYNAESTEATYAYTIGISESKANNAYSIRALLREALRSRTRQE</sequence>
<reference evidence="3 4" key="1">
    <citation type="journal article" date="2017" name="Front. Microbiol.">
        <title>New Insights into the Diversity of the Genus Faecalibacterium.</title>
        <authorList>
            <person name="Benevides L."/>
            <person name="Burman S."/>
            <person name="Martin R."/>
            <person name="Robert V."/>
            <person name="Thomas M."/>
            <person name="Miquel S."/>
            <person name="Chain F."/>
            <person name="Sokol H."/>
            <person name="Bermudez-Humaran L.G."/>
            <person name="Morrison M."/>
            <person name="Langella P."/>
            <person name="Azevedo V.A."/>
            <person name="Chatel J.M."/>
            <person name="Soares S."/>
        </authorList>
    </citation>
    <scope>NUCLEOTIDE SEQUENCE [LARGE SCALE GENOMIC DNA]</scope>
    <source>
        <strain evidence="3 4">AHMP21</strain>
    </source>
</reference>
<evidence type="ECO:0000256" key="1">
    <source>
        <dbReference type="SAM" id="Phobius"/>
    </source>
</evidence>
<keyword evidence="1" id="KW-1133">Transmembrane helix</keyword>
<dbReference type="InterPro" id="IPR029787">
    <property type="entry name" value="Nucleotide_cyclase"/>
</dbReference>
<feature type="transmembrane region" description="Helical" evidence="1">
    <location>
        <begin position="428"/>
        <end position="448"/>
    </location>
</feature>
<accession>A0A2A7B8M3</accession>
<dbReference type="EMBL" id="NOUV01000005">
    <property type="protein sequence ID" value="PDX87726.1"/>
    <property type="molecule type" value="Genomic_DNA"/>
</dbReference>
<feature type="domain" description="GGDEF" evidence="2">
    <location>
        <begin position="487"/>
        <end position="607"/>
    </location>
</feature>
<dbReference type="InterPro" id="IPR000160">
    <property type="entry name" value="GGDEF_dom"/>
</dbReference>
<proteinExistence type="predicted"/>
<dbReference type="AlphaFoldDB" id="A0A2A7B8M3"/>
<keyword evidence="1" id="KW-0812">Transmembrane</keyword>
<dbReference type="PROSITE" id="PS50887">
    <property type="entry name" value="GGDEF"/>
    <property type="match status" value="1"/>
</dbReference>
<organism evidence="3 4">
    <name type="scientific">Faecalibacterium prausnitzii</name>
    <dbReference type="NCBI Taxonomy" id="853"/>
    <lineage>
        <taxon>Bacteria</taxon>
        <taxon>Bacillati</taxon>
        <taxon>Bacillota</taxon>
        <taxon>Clostridia</taxon>
        <taxon>Eubacteriales</taxon>
        <taxon>Oscillospiraceae</taxon>
        <taxon>Faecalibacterium</taxon>
    </lineage>
</organism>
<dbReference type="SUPFAM" id="SSF55073">
    <property type="entry name" value="Nucleotide cyclase"/>
    <property type="match status" value="1"/>
</dbReference>
<dbReference type="Gene3D" id="3.30.70.270">
    <property type="match status" value="1"/>
</dbReference>
<evidence type="ECO:0000313" key="3">
    <source>
        <dbReference type="EMBL" id="PDX87726.1"/>
    </source>
</evidence>
<gene>
    <name evidence="3" type="ORF">CHR60_01475</name>
</gene>
<dbReference type="OrthoDB" id="2050479at2"/>
<comment type="caution">
    <text evidence="3">The sequence shown here is derived from an EMBL/GenBank/DDBJ whole genome shotgun (WGS) entry which is preliminary data.</text>
</comment>
<dbReference type="Proteomes" id="UP000220904">
    <property type="component" value="Unassembled WGS sequence"/>
</dbReference>
<evidence type="ECO:0000313" key="4">
    <source>
        <dbReference type="Proteomes" id="UP000220904"/>
    </source>
</evidence>
<dbReference type="InterPro" id="IPR043128">
    <property type="entry name" value="Rev_trsase/Diguanyl_cyclase"/>
</dbReference>
<keyword evidence="1" id="KW-0472">Membrane</keyword>
<dbReference type="RefSeq" id="WP_097791396.1">
    <property type="nucleotide sequence ID" value="NZ_NOUV01000005.1"/>
</dbReference>